<evidence type="ECO:0000256" key="1">
    <source>
        <dbReference type="SAM" id="MobiDB-lite"/>
    </source>
</evidence>
<dbReference type="AlphaFoldDB" id="A0ABD3QAX5"/>
<sequence>MTTLPPTIHEHNIEEDDTFVLHNDNNINNNDDDDSPPFLFDPSSMDLVRDTASPGTHHRGSSRSAATTQLASDVGSVMLGRANPFLKSVTFFDPEVYYRRKEEDGDSPDANEDDDDPNVHSDEDATVNVNDLTHWDIQLADPPNNPPPRGLFSKLARVNTFKKPKQLIVHDFEGLIEFSSLRQGDSLVSINKRRISAEEYSADEAMQYMRTCLENDGVLFVTTENPEGKDILINITIIKPKPEMTYQDLGLIVWNWPLLVVREIKENSIFQHTALRETDQIAAINDIDCSRMKEKEFAVCVGELEREITLTVLRRKHRYTGSYN</sequence>
<name>A0ABD3QAX5_9STRA</name>
<reference evidence="2 3" key="1">
    <citation type="journal article" date="2020" name="G3 (Bethesda)">
        <title>Improved Reference Genome for Cyclotella cryptica CCMP332, a Model for Cell Wall Morphogenesis, Salinity Adaptation, and Lipid Production in Diatoms (Bacillariophyta).</title>
        <authorList>
            <person name="Roberts W.R."/>
            <person name="Downey K.M."/>
            <person name="Ruck E.C."/>
            <person name="Traller J.C."/>
            <person name="Alverson A.J."/>
        </authorList>
    </citation>
    <scope>NUCLEOTIDE SEQUENCE [LARGE SCALE GENOMIC DNA]</scope>
    <source>
        <strain evidence="2 3">CCMP332</strain>
    </source>
</reference>
<evidence type="ECO:0008006" key="4">
    <source>
        <dbReference type="Google" id="ProtNLM"/>
    </source>
</evidence>
<evidence type="ECO:0000313" key="2">
    <source>
        <dbReference type="EMBL" id="KAL3797263.1"/>
    </source>
</evidence>
<feature type="region of interest" description="Disordered" evidence="1">
    <location>
        <begin position="47"/>
        <end position="68"/>
    </location>
</feature>
<dbReference type="Proteomes" id="UP001516023">
    <property type="component" value="Unassembled WGS sequence"/>
</dbReference>
<feature type="compositionally biased region" description="Acidic residues" evidence="1">
    <location>
        <begin position="104"/>
        <end position="116"/>
    </location>
</feature>
<organism evidence="2 3">
    <name type="scientific">Cyclotella cryptica</name>
    <dbReference type="NCBI Taxonomy" id="29204"/>
    <lineage>
        <taxon>Eukaryota</taxon>
        <taxon>Sar</taxon>
        <taxon>Stramenopiles</taxon>
        <taxon>Ochrophyta</taxon>
        <taxon>Bacillariophyta</taxon>
        <taxon>Coscinodiscophyceae</taxon>
        <taxon>Thalassiosirophycidae</taxon>
        <taxon>Stephanodiscales</taxon>
        <taxon>Stephanodiscaceae</taxon>
        <taxon>Cyclotella</taxon>
    </lineage>
</organism>
<feature type="region of interest" description="Disordered" evidence="1">
    <location>
        <begin position="101"/>
        <end position="124"/>
    </location>
</feature>
<dbReference type="SUPFAM" id="SSF50156">
    <property type="entry name" value="PDZ domain-like"/>
    <property type="match status" value="1"/>
</dbReference>
<keyword evidence="3" id="KW-1185">Reference proteome</keyword>
<comment type="caution">
    <text evidence="2">The sequence shown here is derived from an EMBL/GenBank/DDBJ whole genome shotgun (WGS) entry which is preliminary data.</text>
</comment>
<dbReference type="InterPro" id="IPR036034">
    <property type="entry name" value="PDZ_sf"/>
</dbReference>
<proteinExistence type="predicted"/>
<accession>A0ABD3QAX5</accession>
<dbReference type="EMBL" id="JABMIG020000056">
    <property type="protein sequence ID" value="KAL3797263.1"/>
    <property type="molecule type" value="Genomic_DNA"/>
</dbReference>
<evidence type="ECO:0000313" key="3">
    <source>
        <dbReference type="Proteomes" id="UP001516023"/>
    </source>
</evidence>
<gene>
    <name evidence="2" type="ORF">HJC23_004555</name>
</gene>
<protein>
    <recommendedName>
        <fullName evidence="4">PDZ domain-containing protein</fullName>
    </recommendedName>
</protein>
<dbReference type="Gene3D" id="2.30.42.10">
    <property type="match status" value="1"/>
</dbReference>